<reference evidence="2" key="1">
    <citation type="submission" date="2020-05" db="UniProtKB">
        <authorList>
            <consortium name="EnsemblMetazoa"/>
        </authorList>
    </citation>
    <scope>IDENTIFICATION</scope>
    <source>
        <strain evidence="2">Jacobina</strain>
    </source>
</reference>
<dbReference type="InterPro" id="IPR007110">
    <property type="entry name" value="Ig-like_dom"/>
</dbReference>
<dbReference type="EMBL" id="AJWK01032352">
    <property type="status" value="NOT_ANNOTATED_CDS"/>
    <property type="molecule type" value="Genomic_DNA"/>
</dbReference>
<dbReference type="InterPro" id="IPR013783">
    <property type="entry name" value="Ig-like_fold"/>
</dbReference>
<dbReference type="PANTHER" id="PTHR21261">
    <property type="entry name" value="BEAT PROTEIN"/>
    <property type="match status" value="1"/>
</dbReference>
<evidence type="ECO:0000259" key="1">
    <source>
        <dbReference type="PROSITE" id="PS50835"/>
    </source>
</evidence>
<dbReference type="EnsemblMetazoa" id="LLOJ009344-RA">
    <property type="protein sequence ID" value="LLOJ009344-PA"/>
    <property type="gene ID" value="LLOJ009344"/>
</dbReference>
<dbReference type="PANTHER" id="PTHR21261:SF2">
    <property type="entry name" value="GH04238P-RELATED"/>
    <property type="match status" value="1"/>
</dbReference>
<evidence type="ECO:0000313" key="3">
    <source>
        <dbReference type="Proteomes" id="UP000092461"/>
    </source>
</evidence>
<feature type="domain" description="Ig-like" evidence="1">
    <location>
        <begin position="53"/>
        <end position="162"/>
    </location>
</feature>
<dbReference type="SUPFAM" id="SSF48726">
    <property type="entry name" value="Immunoglobulin"/>
    <property type="match status" value="1"/>
</dbReference>
<proteinExistence type="predicted"/>
<accession>A0A1B0CWG0</accession>
<dbReference type="VEuPathDB" id="VectorBase:LLOJ009344"/>
<dbReference type="Gene3D" id="2.60.40.10">
    <property type="entry name" value="Immunoglobulins"/>
    <property type="match status" value="1"/>
</dbReference>
<protein>
    <recommendedName>
        <fullName evidence="1">Ig-like domain-containing protein</fullName>
    </recommendedName>
</protein>
<sequence length="264" mass="30073">MLKISCSLYQPIHICNESFVCVKFNHTNIPFMWFVAVISGGGTGVKIKELSVPPTYVLDEEPNAVRQPLILDCEYEVDPGESGFVLKWLRNEQPVYQWIPGSKPFPLSFLRGRVDTKYEASVQSDSKHRAVAIIRPQWNMSGEYACSVQTFQSQDRKSAHLLIVVPDKDFQLSYNCCDDENFIVVECSTLKVFPEPSLTLTVNDMLVDTGTEKKRRKEDGMYESILTWRVPKSHLDPPVTFNCALTIPGTNYTARRETIYYATI</sequence>
<dbReference type="PROSITE" id="PS50835">
    <property type="entry name" value="IG_LIKE"/>
    <property type="match status" value="1"/>
</dbReference>
<organism evidence="2 3">
    <name type="scientific">Lutzomyia longipalpis</name>
    <name type="common">Sand fly</name>
    <dbReference type="NCBI Taxonomy" id="7200"/>
    <lineage>
        <taxon>Eukaryota</taxon>
        <taxon>Metazoa</taxon>
        <taxon>Ecdysozoa</taxon>
        <taxon>Arthropoda</taxon>
        <taxon>Hexapoda</taxon>
        <taxon>Insecta</taxon>
        <taxon>Pterygota</taxon>
        <taxon>Neoptera</taxon>
        <taxon>Endopterygota</taxon>
        <taxon>Diptera</taxon>
        <taxon>Nematocera</taxon>
        <taxon>Psychodoidea</taxon>
        <taxon>Psychodidae</taxon>
        <taxon>Lutzomyia</taxon>
        <taxon>Lutzomyia</taxon>
    </lineage>
</organism>
<dbReference type="InterPro" id="IPR036179">
    <property type="entry name" value="Ig-like_dom_sf"/>
</dbReference>
<dbReference type="Proteomes" id="UP000092461">
    <property type="component" value="Unassembled WGS sequence"/>
</dbReference>
<keyword evidence="3" id="KW-1185">Reference proteome</keyword>
<dbReference type="VEuPathDB" id="VectorBase:LLONM1_006182"/>
<evidence type="ECO:0000313" key="2">
    <source>
        <dbReference type="EnsemblMetazoa" id="LLOJ009344-PA"/>
    </source>
</evidence>
<dbReference type="AlphaFoldDB" id="A0A1B0CWG0"/>
<name>A0A1B0CWG0_LUTLO</name>